<name>A0A0D0B3J8_9AGAM</name>
<organism evidence="1 2">
    <name type="scientific">Suillus luteus UH-Slu-Lm8-n1</name>
    <dbReference type="NCBI Taxonomy" id="930992"/>
    <lineage>
        <taxon>Eukaryota</taxon>
        <taxon>Fungi</taxon>
        <taxon>Dikarya</taxon>
        <taxon>Basidiomycota</taxon>
        <taxon>Agaricomycotina</taxon>
        <taxon>Agaricomycetes</taxon>
        <taxon>Agaricomycetidae</taxon>
        <taxon>Boletales</taxon>
        <taxon>Suillineae</taxon>
        <taxon>Suillaceae</taxon>
        <taxon>Suillus</taxon>
    </lineage>
</organism>
<accession>A0A0D0B3J8</accession>
<reference evidence="1 2" key="1">
    <citation type="submission" date="2014-04" db="EMBL/GenBank/DDBJ databases">
        <authorList>
            <consortium name="DOE Joint Genome Institute"/>
            <person name="Kuo A."/>
            <person name="Ruytinx J."/>
            <person name="Rineau F."/>
            <person name="Colpaert J."/>
            <person name="Kohler A."/>
            <person name="Nagy L.G."/>
            <person name="Floudas D."/>
            <person name="Copeland A."/>
            <person name="Barry K.W."/>
            <person name="Cichocki N."/>
            <person name="Veneault-Fourrey C."/>
            <person name="LaButti K."/>
            <person name="Lindquist E.A."/>
            <person name="Lipzen A."/>
            <person name="Lundell T."/>
            <person name="Morin E."/>
            <person name="Murat C."/>
            <person name="Sun H."/>
            <person name="Tunlid A."/>
            <person name="Henrissat B."/>
            <person name="Grigoriev I.V."/>
            <person name="Hibbett D.S."/>
            <person name="Martin F."/>
            <person name="Nordberg H.P."/>
            <person name="Cantor M.N."/>
            <person name="Hua S.X."/>
        </authorList>
    </citation>
    <scope>NUCLEOTIDE SEQUENCE [LARGE SCALE GENOMIC DNA]</scope>
    <source>
        <strain evidence="1 2">UH-Slu-Lm8-n1</strain>
    </source>
</reference>
<dbReference type="InParanoid" id="A0A0D0B3J8"/>
<evidence type="ECO:0000313" key="1">
    <source>
        <dbReference type="EMBL" id="KIK44499.1"/>
    </source>
</evidence>
<dbReference type="AlphaFoldDB" id="A0A0D0B3J8"/>
<dbReference type="OrthoDB" id="119257at2759"/>
<dbReference type="HOGENOM" id="CLU_1687886_0_0_1"/>
<evidence type="ECO:0000313" key="2">
    <source>
        <dbReference type="Proteomes" id="UP000054485"/>
    </source>
</evidence>
<proteinExistence type="predicted"/>
<reference evidence="2" key="2">
    <citation type="submission" date="2015-01" db="EMBL/GenBank/DDBJ databases">
        <title>Evolutionary Origins and Diversification of the Mycorrhizal Mutualists.</title>
        <authorList>
            <consortium name="DOE Joint Genome Institute"/>
            <consortium name="Mycorrhizal Genomics Consortium"/>
            <person name="Kohler A."/>
            <person name="Kuo A."/>
            <person name="Nagy L.G."/>
            <person name="Floudas D."/>
            <person name="Copeland A."/>
            <person name="Barry K.W."/>
            <person name="Cichocki N."/>
            <person name="Veneault-Fourrey C."/>
            <person name="LaButti K."/>
            <person name="Lindquist E.A."/>
            <person name="Lipzen A."/>
            <person name="Lundell T."/>
            <person name="Morin E."/>
            <person name="Murat C."/>
            <person name="Riley R."/>
            <person name="Ohm R."/>
            <person name="Sun H."/>
            <person name="Tunlid A."/>
            <person name="Henrissat B."/>
            <person name="Grigoriev I.V."/>
            <person name="Hibbett D.S."/>
            <person name="Martin F."/>
        </authorList>
    </citation>
    <scope>NUCLEOTIDE SEQUENCE [LARGE SCALE GENOMIC DNA]</scope>
    <source>
        <strain evidence="2">UH-Slu-Lm8-n1</strain>
    </source>
</reference>
<dbReference type="Proteomes" id="UP000054485">
    <property type="component" value="Unassembled WGS sequence"/>
</dbReference>
<protein>
    <submittedName>
        <fullName evidence="1">Uncharacterized protein</fullName>
    </submittedName>
</protein>
<keyword evidence="2" id="KW-1185">Reference proteome</keyword>
<sequence length="156" mass="17673">MNYVSLMSMEERIKEDAQTKAIIGRSHFSIRTSLPAFLKKTEGRGYAARYFGVFENGHRRFAEMGVTFTEGECVFMLLNGLLDTPNGQSVVDSPSMPIKLLRCHQPPQLQRRCRNSLSKEEANLQNGKLKLQARSGSEYANAVCQLLPMIERQTRC</sequence>
<gene>
    <name evidence="1" type="ORF">CY34DRAFT_619309</name>
</gene>
<dbReference type="EMBL" id="KN835189">
    <property type="protein sequence ID" value="KIK44499.1"/>
    <property type="molecule type" value="Genomic_DNA"/>
</dbReference>